<dbReference type="PROSITE" id="PS00108">
    <property type="entry name" value="PROTEIN_KINASE_ST"/>
    <property type="match status" value="1"/>
</dbReference>
<comment type="subcellular location">
    <subcellularLocation>
        <location evidence="1">Cell membrane</location>
        <topology evidence="1">Single-pass type I membrane protein</topology>
    </subcellularLocation>
</comment>
<evidence type="ECO:0000256" key="14">
    <source>
        <dbReference type="ARBA" id="ARBA00022840"/>
    </source>
</evidence>
<evidence type="ECO:0000256" key="9">
    <source>
        <dbReference type="ARBA" id="ARBA00022692"/>
    </source>
</evidence>
<dbReference type="eggNOG" id="ENOG502R5Z1">
    <property type="taxonomic scope" value="Eukaryota"/>
</dbReference>
<evidence type="ECO:0000256" key="4">
    <source>
        <dbReference type="ARBA" id="ARBA00010217"/>
    </source>
</evidence>
<dbReference type="OrthoDB" id="4062651at2759"/>
<dbReference type="Gramene" id="ESW33069">
    <property type="protein sequence ID" value="ESW33069"/>
    <property type="gene ID" value="PHAVU_001G040700g"/>
</dbReference>
<dbReference type="Gene3D" id="3.30.200.20">
    <property type="entry name" value="Phosphorylase Kinase, domain 1"/>
    <property type="match status" value="1"/>
</dbReference>
<evidence type="ECO:0000256" key="3">
    <source>
        <dbReference type="ARBA" id="ARBA00008536"/>
    </source>
</evidence>
<dbReference type="Gene3D" id="2.60.120.200">
    <property type="match status" value="1"/>
</dbReference>
<keyword evidence="18" id="KW-0325">Glycoprotein</keyword>
<keyword evidence="8" id="KW-0808">Transferase</keyword>
<dbReference type="SUPFAM" id="SSF49899">
    <property type="entry name" value="Concanavalin A-like lectins/glucanases"/>
    <property type="match status" value="1"/>
</dbReference>
<dbReference type="PROSITE" id="PS50011">
    <property type="entry name" value="PROTEIN_KINASE_DOM"/>
    <property type="match status" value="1"/>
</dbReference>
<evidence type="ECO:0000256" key="16">
    <source>
        <dbReference type="ARBA" id="ARBA00023136"/>
    </source>
</evidence>
<comment type="similarity">
    <text evidence="3">In the N-terminal section; belongs to the leguminous lectin family.</text>
</comment>
<evidence type="ECO:0000256" key="20">
    <source>
        <dbReference type="SAM" id="Phobius"/>
    </source>
</evidence>
<dbReference type="PROSITE" id="PS00308">
    <property type="entry name" value="LECTIN_LEGUME_ALPHA"/>
    <property type="match status" value="1"/>
</dbReference>
<dbReference type="InterPro" id="IPR000985">
    <property type="entry name" value="Lectin_LegA_CS"/>
</dbReference>
<dbReference type="FunFam" id="3.30.200.20:FF:000529">
    <property type="entry name" value="L-type lectin-domain containing receptor kinase IX.1"/>
    <property type="match status" value="1"/>
</dbReference>
<evidence type="ECO:0000256" key="13">
    <source>
        <dbReference type="ARBA" id="ARBA00022777"/>
    </source>
</evidence>
<evidence type="ECO:0000256" key="8">
    <source>
        <dbReference type="ARBA" id="ARBA00022679"/>
    </source>
</evidence>
<dbReference type="Pfam" id="PF00139">
    <property type="entry name" value="Lectin_legB"/>
    <property type="match status" value="1"/>
</dbReference>
<dbReference type="InterPro" id="IPR013320">
    <property type="entry name" value="ConA-like_dom_sf"/>
</dbReference>
<evidence type="ECO:0000259" key="21">
    <source>
        <dbReference type="PROSITE" id="PS50011"/>
    </source>
</evidence>
<dbReference type="PROSITE" id="PS00307">
    <property type="entry name" value="LECTIN_LEGUME_BETA"/>
    <property type="match status" value="1"/>
</dbReference>
<dbReference type="Gene3D" id="1.10.510.10">
    <property type="entry name" value="Transferase(Phosphotransferase) domain 1"/>
    <property type="match status" value="1"/>
</dbReference>
<keyword evidence="17" id="KW-0675">Receptor</keyword>
<dbReference type="GO" id="GO:0004674">
    <property type="term" value="F:protein serine/threonine kinase activity"/>
    <property type="evidence" value="ECO:0007669"/>
    <property type="project" value="UniProtKB-KW"/>
</dbReference>
<dbReference type="InterPro" id="IPR050528">
    <property type="entry name" value="L-type_Lectin-RKs"/>
</dbReference>
<evidence type="ECO:0000256" key="19">
    <source>
        <dbReference type="PROSITE-ProRule" id="PRU10141"/>
    </source>
</evidence>
<dbReference type="GO" id="GO:0005886">
    <property type="term" value="C:plasma membrane"/>
    <property type="evidence" value="ECO:0007669"/>
    <property type="project" value="UniProtKB-SubCell"/>
</dbReference>
<dbReference type="FunFam" id="2.60.120.200:FF:000280">
    <property type="entry name" value="L-type lectin-domain containing receptor kinase IX.1"/>
    <property type="match status" value="1"/>
</dbReference>
<dbReference type="InterPro" id="IPR017441">
    <property type="entry name" value="Protein_kinase_ATP_BS"/>
</dbReference>
<evidence type="ECO:0000256" key="6">
    <source>
        <dbReference type="ARBA" id="ARBA00022475"/>
    </source>
</evidence>
<evidence type="ECO:0000256" key="17">
    <source>
        <dbReference type="ARBA" id="ARBA00023170"/>
    </source>
</evidence>
<dbReference type="InterPro" id="IPR011009">
    <property type="entry name" value="Kinase-like_dom_sf"/>
</dbReference>
<organism evidence="22 23">
    <name type="scientific">Phaseolus vulgaris</name>
    <name type="common">Kidney bean</name>
    <name type="synonym">French bean</name>
    <dbReference type="NCBI Taxonomy" id="3885"/>
    <lineage>
        <taxon>Eukaryota</taxon>
        <taxon>Viridiplantae</taxon>
        <taxon>Streptophyta</taxon>
        <taxon>Embryophyta</taxon>
        <taxon>Tracheophyta</taxon>
        <taxon>Spermatophyta</taxon>
        <taxon>Magnoliopsida</taxon>
        <taxon>eudicotyledons</taxon>
        <taxon>Gunneridae</taxon>
        <taxon>Pentapetalae</taxon>
        <taxon>rosids</taxon>
        <taxon>fabids</taxon>
        <taxon>Fabales</taxon>
        <taxon>Fabaceae</taxon>
        <taxon>Papilionoideae</taxon>
        <taxon>50 kb inversion clade</taxon>
        <taxon>NPAAA clade</taxon>
        <taxon>indigoferoid/millettioid clade</taxon>
        <taxon>Phaseoleae</taxon>
        <taxon>Phaseolus</taxon>
    </lineage>
</organism>
<dbReference type="CDD" id="cd14066">
    <property type="entry name" value="STKc_IRAK"/>
    <property type="match status" value="1"/>
</dbReference>
<dbReference type="PROSITE" id="PS00107">
    <property type="entry name" value="PROTEIN_KINASE_ATP"/>
    <property type="match status" value="1"/>
</dbReference>
<keyword evidence="10" id="KW-0732">Signal</keyword>
<keyword evidence="7" id="KW-0723">Serine/threonine-protein kinase</keyword>
<dbReference type="InterPro" id="IPR019825">
    <property type="entry name" value="Lectin_legB_Mn/Ca_BS"/>
</dbReference>
<dbReference type="Pfam" id="PF00069">
    <property type="entry name" value="Pkinase"/>
    <property type="match status" value="1"/>
</dbReference>
<keyword evidence="23" id="KW-1185">Reference proteome</keyword>
<keyword evidence="15 20" id="KW-1133">Transmembrane helix</keyword>
<feature type="binding site" evidence="19">
    <location>
        <position position="431"/>
    </location>
    <ligand>
        <name>ATP</name>
        <dbReference type="ChEBI" id="CHEBI:30616"/>
    </ligand>
</feature>
<dbReference type="STRING" id="3885.V7CSF6"/>
<evidence type="ECO:0000256" key="12">
    <source>
        <dbReference type="ARBA" id="ARBA00022741"/>
    </source>
</evidence>
<evidence type="ECO:0000313" key="22">
    <source>
        <dbReference type="EMBL" id="ESW33069.1"/>
    </source>
</evidence>
<keyword evidence="16 20" id="KW-0472">Membrane</keyword>
<comment type="similarity">
    <text evidence="2">Belongs to the leguminous lectin family.</text>
</comment>
<accession>V7CSF6</accession>
<dbReference type="CDD" id="cd06899">
    <property type="entry name" value="lectin_legume_LecRK_Arcelin_ConA"/>
    <property type="match status" value="1"/>
</dbReference>
<keyword evidence="9 20" id="KW-0812">Transmembrane</keyword>
<keyword evidence="11" id="KW-0430">Lectin</keyword>
<dbReference type="InterPro" id="IPR008271">
    <property type="entry name" value="Ser/Thr_kinase_AS"/>
</dbReference>
<dbReference type="AlphaFoldDB" id="V7CSF6"/>
<dbReference type="SMART" id="SM00220">
    <property type="entry name" value="S_TKc"/>
    <property type="match status" value="1"/>
</dbReference>
<protein>
    <recommendedName>
        <fullName evidence="5">non-specific serine/threonine protein kinase</fullName>
        <ecNumber evidence="5">2.7.11.1</ecNumber>
    </recommendedName>
</protein>
<dbReference type="EMBL" id="CM002288">
    <property type="protein sequence ID" value="ESW33069.1"/>
    <property type="molecule type" value="Genomic_DNA"/>
</dbReference>
<evidence type="ECO:0000256" key="10">
    <source>
        <dbReference type="ARBA" id="ARBA00022729"/>
    </source>
</evidence>
<dbReference type="GO" id="GO:0005524">
    <property type="term" value="F:ATP binding"/>
    <property type="evidence" value="ECO:0007669"/>
    <property type="project" value="UniProtKB-UniRule"/>
</dbReference>
<keyword evidence="14 19" id="KW-0067">ATP-binding</keyword>
<keyword evidence="12 19" id="KW-0547">Nucleotide-binding</keyword>
<evidence type="ECO:0000256" key="18">
    <source>
        <dbReference type="ARBA" id="ARBA00023180"/>
    </source>
</evidence>
<dbReference type="SUPFAM" id="SSF56112">
    <property type="entry name" value="Protein kinase-like (PK-like)"/>
    <property type="match status" value="1"/>
</dbReference>
<feature type="transmembrane region" description="Helical" evidence="20">
    <location>
        <begin position="331"/>
        <end position="356"/>
    </location>
</feature>
<reference evidence="23" key="1">
    <citation type="journal article" date="2014" name="Nat. Genet.">
        <title>A reference genome for common bean and genome-wide analysis of dual domestications.</title>
        <authorList>
            <person name="Schmutz J."/>
            <person name="McClean P.E."/>
            <person name="Mamidi S."/>
            <person name="Wu G.A."/>
            <person name="Cannon S.B."/>
            <person name="Grimwood J."/>
            <person name="Jenkins J."/>
            <person name="Shu S."/>
            <person name="Song Q."/>
            <person name="Chavarro C."/>
            <person name="Torres-Torres M."/>
            <person name="Geffroy V."/>
            <person name="Moghaddam S.M."/>
            <person name="Gao D."/>
            <person name="Abernathy B."/>
            <person name="Barry K."/>
            <person name="Blair M."/>
            <person name="Brick M.A."/>
            <person name="Chovatia M."/>
            <person name="Gepts P."/>
            <person name="Goodstein D.M."/>
            <person name="Gonzales M."/>
            <person name="Hellsten U."/>
            <person name="Hyten D.L."/>
            <person name="Jia G."/>
            <person name="Kelly J.D."/>
            <person name="Kudrna D."/>
            <person name="Lee R."/>
            <person name="Richard M.M."/>
            <person name="Miklas P.N."/>
            <person name="Osorno J.M."/>
            <person name="Rodrigues J."/>
            <person name="Thareau V."/>
            <person name="Urrea C.A."/>
            <person name="Wang M."/>
            <person name="Yu Y."/>
            <person name="Zhang M."/>
            <person name="Wing R.A."/>
            <person name="Cregan P.B."/>
            <person name="Rokhsar D.S."/>
            <person name="Jackson S.A."/>
        </authorList>
    </citation>
    <scope>NUCLEOTIDE SEQUENCE [LARGE SCALE GENOMIC DNA]</scope>
    <source>
        <strain evidence="23">cv. G19833</strain>
    </source>
</reference>
<dbReference type="PANTHER" id="PTHR27007">
    <property type="match status" value="1"/>
</dbReference>
<dbReference type="FunFam" id="1.10.510.10:FF:000522">
    <property type="entry name" value="L-type lectin-domain containing receptor kinase IX.1"/>
    <property type="match status" value="1"/>
</dbReference>
<evidence type="ECO:0000256" key="5">
    <source>
        <dbReference type="ARBA" id="ARBA00012513"/>
    </source>
</evidence>
<comment type="similarity">
    <text evidence="4">In the C-terminal section; belongs to the protein kinase superfamily. Ser/Thr protein kinase family.</text>
</comment>
<evidence type="ECO:0000256" key="7">
    <source>
        <dbReference type="ARBA" id="ARBA00022527"/>
    </source>
</evidence>
<dbReference type="OMA" id="LANAWIT"/>
<evidence type="ECO:0000313" key="23">
    <source>
        <dbReference type="Proteomes" id="UP000000226"/>
    </source>
</evidence>
<evidence type="ECO:0000256" key="15">
    <source>
        <dbReference type="ARBA" id="ARBA00022989"/>
    </source>
</evidence>
<keyword evidence="13" id="KW-0418">Kinase</keyword>
<dbReference type="InterPro" id="IPR001220">
    <property type="entry name" value="Legume_lectin_dom"/>
</dbReference>
<proteinExistence type="inferred from homology"/>
<dbReference type="Proteomes" id="UP000000226">
    <property type="component" value="Chromosome 1"/>
</dbReference>
<evidence type="ECO:0000256" key="2">
    <source>
        <dbReference type="ARBA" id="ARBA00007606"/>
    </source>
</evidence>
<name>V7CSF6_PHAVU</name>
<dbReference type="GO" id="GO:0030246">
    <property type="term" value="F:carbohydrate binding"/>
    <property type="evidence" value="ECO:0007669"/>
    <property type="project" value="UniProtKB-KW"/>
</dbReference>
<dbReference type="InterPro" id="IPR000719">
    <property type="entry name" value="Prot_kinase_dom"/>
</dbReference>
<feature type="domain" description="Protein kinase" evidence="21">
    <location>
        <begin position="402"/>
        <end position="678"/>
    </location>
</feature>
<sequence length="717" mass="80332">MNPAKNNYRQQEQTYSFLQTNPLLLLFFSQFLAPAKVEKKKLPLRMRFADMVTIFVLFLAIPSPFLKTVESLNFNITNFDDPESAKNMAYMGDGKPKNGSIDLNIVSYYFRVGRALYAQPLHLWDSSSSVVTDFTTRFTFSIEKGNDDTASYADGFAFYIAPHGYQIPPNGAGGTFGLFNGTFNSFLPQNRILAVEFDTLNGTIDPPMQHVGIDDNSLKSATTGKFDIDENLGKKCNALVTYNASDKTLFVAWSFNGTATIHSNSSLSYKIDLLRTLPEWVDVGFSASTGELTERNLIHSWEFSSTLNSSTASNDNPSGGNEKSGKGLSKVMIVVVGTCFMVFVAVAANVAAWIIIMKKRRGKNDCGYDDGGKGRSARFNLDRETLPRRFDYTELVEATKGFADEARLGRGGSGQVYKGVLSYFGRVVAVKRIFTNFENSERVFINEVRIISRLIHRNLVQFVGWCHEQGEFLLVFDYMPNGSLDTHLFGDKKPLAWDIRYKVALGVALALRYLHEDAEQSVLHRDIKSANVLLDTDFSTKLGDFGMAKLVDPRLKTQRTGVVGTYGYLAPEYMNGGRASKESDMYSFGVVALEIACGRRTYLDGEFHIPLMNWVWQQYVEGNVMDVVDERLNMEFDVDEMRSLIIVGLWCTNPNDKERPKAAQVIKVLELEAPLPELPLDMHDRPPLSLSTYNHAQPTHNSLQSLPFTNSFVTIGR</sequence>
<evidence type="ECO:0000256" key="11">
    <source>
        <dbReference type="ARBA" id="ARBA00022734"/>
    </source>
</evidence>
<keyword evidence="6" id="KW-1003">Cell membrane</keyword>
<evidence type="ECO:0000256" key="1">
    <source>
        <dbReference type="ARBA" id="ARBA00004251"/>
    </source>
</evidence>
<dbReference type="EC" id="2.7.11.1" evidence="5"/>
<gene>
    <name evidence="22" type="ORF">PHAVU_001G040700g</name>
</gene>